<dbReference type="SMART" id="SM00345">
    <property type="entry name" value="HTH_GNTR"/>
    <property type="match status" value="1"/>
</dbReference>
<name>B8D1Y2_HALOH</name>
<evidence type="ECO:0000313" key="6">
    <source>
        <dbReference type="Proteomes" id="UP000000719"/>
    </source>
</evidence>
<evidence type="ECO:0000256" key="2">
    <source>
        <dbReference type="ARBA" id="ARBA00023125"/>
    </source>
</evidence>
<dbReference type="PANTHER" id="PTHR38445:SF10">
    <property type="entry name" value="GNTR-FAMILY TRANSCRIPTIONAL REGULATOR"/>
    <property type="match status" value="1"/>
</dbReference>
<dbReference type="AlphaFoldDB" id="B8D1Y2"/>
<dbReference type="SUPFAM" id="SSF46785">
    <property type="entry name" value="Winged helix' DNA-binding domain"/>
    <property type="match status" value="1"/>
</dbReference>
<proteinExistence type="predicted"/>
<keyword evidence="6" id="KW-1185">Reference proteome</keyword>
<protein>
    <submittedName>
        <fullName evidence="5">Regulatory protein GntR HTH</fullName>
    </submittedName>
</protein>
<dbReference type="Pfam" id="PF00392">
    <property type="entry name" value="GntR"/>
    <property type="match status" value="1"/>
</dbReference>
<evidence type="ECO:0000256" key="1">
    <source>
        <dbReference type="ARBA" id="ARBA00023015"/>
    </source>
</evidence>
<dbReference type="HOGENOM" id="CLU_017584_10_0_9"/>
<dbReference type="PROSITE" id="PS50949">
    <property type="entry name" value="HTH_GNTR"/>
    <property type="match status" value="1"/>
</dbReference>
<dbReference type="Proteomes" id="UP000000719">
    <property type="component" value="Chromosome"/>
</dbReference>
<evidence type="ECO:0000256" key="3">
    <source>
        <dbReference type="ARBA" id="ARBA00023163"/>
    </source>
</evidence>
<dbReference type="OrthoDB" id="162505at2"/>
<dbReference type="InterPro" id="IPR036390">
    <property type="entry name" value="WH_DNA-bd_sf"/>
</dbReference>
<dbReference type="RefSeq" id="WP_012635397.1">
    <property type="nucleotide sequence ID" value="NC_011899.1"/>
</dbReference>
<dbReference type="STRING" id="373903.Hore_04510"/>
<reference evidence="5 6" key="1">
    <citation type="journal article" date="2009" name="PLoS ONE">
        <title>Genome analysis of the anaerobic thermohalophilic bacterium Halothermothrix orenii.</title>
        <authorList>
            <person name="Mavromatis K."/>
            <person name="Ivanova N."/>
            <person name="Anderson I."/>
            <person name="Lykidis A."/>
            <person name="Hooper S.D."/>
            <person name="Sun H."/>
            <person name="Kunin V."/>
            <person name="Lapidus A."/>
            <person name="Hugenholtz P."/>
            <person name="Patel B."/>
            <person name="Kyrpides N.C."/>
        </authorList>
    </citation>
    <scope>NUCLEOTIDE SEQUENCE [LARGE SCALE GENOMIC DNA]</scope>
    <source>
        <strain evidence="6">H 168 / OCM 544 / DSM 9562</strain>
    </source>
</reference>
<sequence length="127" mass="14429">MELKNDSNIPIYIQIANMIEDQILERTLEEDEKVYSTNELSVLLHVNPATARKGLNLLVNEGILYKKRGVGMFVKKGAVEIIKSKRKTSFFNEYIPEIIREAKKLEIGKDELIDMIKSCEGGGVDDE</sequence>
<keyword evidence="1" id="KW-0805">Transcription regulation</keyword>
<dbReference type="CDD" id="cd07377">
    <property type="entry name" value="WHTH_GntR"/>
    <property type="match status" value="1"/>
</dbReference>
<dbReference type="InterPro" id="IPR000524">
    <property type="entry name" value="Tscrpt_reg_HTH_GntR"/>
</dbReference>
<evidence type="ECO:0000313" key="5">
    <source>
        <dbReference type="EMBL" id="ACL69209.1"/>
    </source>
</evidence>
<dbReference type="EMBL" id="CP001098">
    <property type="protein sequence ID" value="ACL69209.1"/>
    <property type="molecule type" value="Genomic_DNA"/>
</dbReference>
<dbReference type="InterPro" id="IPR036388">
    <property type="entry name" value="WH-like_DNA-bd_sf"/>
</dbReference>
<dbReference type="GO" id="GO:0003677">
    <property type="term" value="F:DNA binding"/>
    <property type="evidence" value="ECO:0007669"/>
    <property type="project" value="UniProtKB-KW"/>
</dbReference>
<accession>B8D1Y2</accession>
<keyword evidence="2" id="KW-0238">DNA-binding</keyword>
<dbReference type="GO" id="GO:0003700">
    <property type="term" value="F:DNA-binding transcription factor activity"/>
    <property type="evidence" value="ECO:0007669"/>
    <property type="project" value="InterPro"/>
</dbReference>
<organism evidence="5 6">
    <name type="scientific">Halothermothrix orenii (strain H 168 / OCM 544 / DSM 9562)</name>
    <dbReference type="NCBI Taxonomy" id="373903"/>
    <lineage>
        <taxon>Bacteria</taxon>
        <taxon>Bacillati</taxon>
        <taxon>Bacillota</taxon>
        <taxon>Clostridia</taxon>
        <taxon>Halanaerobiales</taxon>
        <taxon>Halothermotrichaceae</taxon>
        <taxon>Halothermothrix</taxon>
    </lineage>
</organism>
<dbReference type="KEGG" id="hor:Hore_04510"/>
<evidence type="ECO:0000259" key="4">
    <source>
        <dbReference type="PROSITE" id="PS50949"/>
    </source>
</evidence>
<gene>
    <name evidence="5" type="ordered locus">Hore_04510</name>
</gene>
<feature type="domain" description="HTH gntR-type" evidence="4">
    <location>
        <begin position="9"/>
        <end position="77"/>
    </location>
</feature>
<dbReference type="PANTHER" id="PTHR38445">
    <property type="entry name" value="HTH-TYPE TRANSCRIPTIONAL REPRESSOR YTRA"/>
    <property type="match status" value="1"/>
</dbReference>
<keyword evidence="3" id="KW-0804">Transcription</keyword>
<dbReference type="eggNOG" id="COG1725">
    <property type="taxonomic scope" value="Bacteria"/>
</dbReference>
<dbReference type="Gene3D" id="1.10.10.10">
    <property type="entry name" value="Winged helix-like DNA-binding domain superfamily/Winged helix DNA-binding domain"/>
    <property type="match status" value="1"/>
</dbReference>